<dbReference type="STRING" id="656024.FsymDg_1061"/>
<evidence type="ECO:0000313" key="2">
    <source>
        <dbReference type="EMBL" id="AEH08564.1"/>
    </source>
</evidence>
<dbReference type="HOGENOM" id="CLU_2368732_0_0_11"/>
<evidence type="ECO:0000313" key="3">
    <source>
        <dbReference type="Proteomes" id="UP000001549"/>
    </source>
</evidence>
<gene>
    <name evidence="2" type="ordered locus">FsymDg_1061</name>
</gene>
<feature type="compositionally biased region" description="Basic and acidic residues" evidence="1">
    <location>
        <begin position="1"/>
        <end position="11"/>
    </location>
</feature>
<dbReference type="KEGG" id="fsy:FsymDg_1061"/>
<reference evidence="2 3" key="1">
    <citation type="submission" date="2011-05" db="EMBL/GenBank/DDBJ databases">
        <title>Complete sequence of chromosome of Frankia symbiont of Datisca glomerata.</title>
        <authorList>
            <consortium name="US DOE Joint Genome Institute"/>
            <person name="Lucas S."/>
            <person name="Han J."/>
            <person name="Lapidus A."/>
            <person name="Cheng J.-F."/>
            <person name="Goodwin L."/>
            <person name="Pitluck S."/>
            <person name="Peters L."/>
            <person name="Mikhailova N."/>
            <person name="Chertkov O."/>
            <person name="Teshima H."/>
            <person name="Han C."/>
            <person name="Tapia R."/>
            <person name="Land M."/>
            <person name="Hauser L."/>
            <person name="Kyrpides N."/>
            <person name="Ivanova N."/>
            <person name="Pagani I."/>
            <person name="Berry A."/>
            <person name="Pawlowski K."/>
            <person name="Persson T."/>
            <person name="Vanden Heuvel B."/>
            <person name="Benson D."/>
            <person name="Woyke T."/>
        </authorList>
    </citation>
    <scope>NUCLEOTIDE SEQUENCE [LARGE SCALE GENOMIC DNA]</scope>
    <source>
        <strain evidence="3">4085684</strain>
    </source>
</reference>
<feature type="compositionally biased region" description="Polar residues" evidence="1">
    <location>
        <begin position="21"/>
        <end position="30"/>
    </location>
</feature>
<feature type="compositionally biased region" description="Gly residues" evidence="1">
    <location>
        <begin position="38"/>
        <end position="51"/>
    </location>
</feature>
<proteinExistence type="predicted"/>
<protein>
    <submittedName>
        <fullName evidence="2">Uncharacterized protein</fullName>
    </submittedName>
</protein>
<evidence type="ECO:0000256" key="1">
    <source>
        <dbReference type="SAM" id="MobiDB-lite"/>
    </source>
</evidence>
<name>F8AYQ7_9ACTN</name>
<organism evidence="2 3">
    <name type="scientific">Candidatus Protofrankia datiscae</name>
    <dbReference type="NCBI Taxonomy" id="2716812"/>
    <lineage>
        <taxon>Bacteria</taxon>
        <taxon>Bacillati</taxon>
        <taxon>Actinomycetota</taxon>
        <taxon>Actinomycetes</taxon>
        <taxon>Frankiales</taxon>
        <taxon>Frankiaceae</taxon>
        <taxon>Protofrankia</taxon>
    </lineage>
</organism>
<feature type="region of interest" description="Disordered" evidence="1">
    <location>
        <begin position="1"/>
        <end position="80"/>
    </location>
</feature>
<accession>F8AYQ7</accession>
<keyword evidence="3" id="KW-1185">Reference proteome</keyword>
<sequence>MHVDSVPDRVADSVPGRVNAGWSSTRSQEPSACLRAGVGVGVVPGRGGPEGRSGRRREFSSGTGGITARTGEIPRAGRSGAVSSADHLQLYYLIR</sequence>
<dbReference type="AlphaFoldDB" id="F8AYQ7"/>
<dbReference type="EMBL" id="CP002801">
    <property type="protein sequence ID" value="AEH08564.1"/>
    <property type="molecule type" value="Genomic_DNA"/>
</dbReference>
<dbReference type="Proteomes" id="UP000001549">
    <property type="component" value="Chromosome"/>
</dbReference>